<accession>C8WA71</accession>
<gene>
    <name evidence="2" type="ordered locus">Apar_0579</name>
</gene>
<dbReference type="STRING" id="521095.Apar_0579"/>
<dbReference type="eggNOG" id="ENOG5030W77">
    <property type="taxonomic scope" value="Bacteria"/>
</dbReference>
<proteinExistence type="predicted"/>
<evidence type="ECO:0000256" key="1">
    <source>
        <dbReference type="SAM" id="Coils"/>
    </source>
</evidence>
<dbReference type="Proteomes" id="UP000000960">
    <property type="component" value="Chromosome"/>
</dbReference>
<sequence length="150" mass="16933">MDLKEPVTTQEQLDKIVKDRLEREREKVRSEFSDYEDLKARSLKLDELEKNGSEELKKALAEVDNLKGELQTRDKDAELQKMRKQVAKDTGVPEDLIQGADEESMKTFAEAVAAFAKKPSAPIIPESGKHTQAGETSAQKFGQFMSETFN</sequence>
<dbReference type="RefSeq" id="WP_012808666.1">
    <property type="nucleotide sequence ID" value="NC_013203.1"/>
</dbReference>
<dbReference type="GeneID" id="84806105"/>
<dbReference type="AlphaFoldDB" id="C8WA71"/>
<dbReference type="EMBL" id="CP001721">
    <property type="protein sequence ID" value="ACV51009.1"/>
    <property type="molecule type" value="Genomic_DNA"/>
</dbReference>
<keyword evidence="3" id="KW-1185">Reference proteome</keyword>
<dbReference type="HOGENOM" id="CLU_1736801_0_0_11"/>
<reference evidence="2 3" key="1">
    <citation type="journal article" date="2009" name="Stand. Genomic Sci.">
        <title>Complete genome sequence of Atopobium parvulum type strain (IPP 1246).</title>
        <authorList>
            <person name="Copeland A."/>
            <person name="Sikorski J."/>
            <person name="Lapidus A."/>
            <person name="Nolan M."/>
            <person name="Del Rio T.G."/>
            <person name="Lucas S."/>
            <person name="Chen F."/>
            <person name="Tice H."/>
            <person name="Pitluck S."/>
            <person name="Cheng J.F."/>
            <person name="Pukall R."/>
            <person name="Chertkov O."/>
            <person name="Brettin T."/>
            <person name="Han C."/>
            <person name="Detter J.C."/>
            <person name="Kuske C."/>
            <person name="Bruce D."/>
            <person name="Goodwin L."/>
            <person name="Ivanova N."/>
            <person name="Mavromatis K."/>
            <person name="Mikhailova N."/>
            <person name="Chen A."/>
            <person name="Palaniappan K."/>
            <person name="Chain P."/>
            <person name="Rohde M."/>
            <person name="Goker M."/>
            <person name="Bristow J."/>
            <person name="Eisen J.A."/>
            <person name="Markowitz V."/>
            <person name="Hugenholtz P."/>
            <person name="Kyrpides N.C."/>
            <person name="Klenk H.P."/>
            <person name="Detter J.C."/>
        </authorList>
    </citation>
    <scope>NUCLEOTIDE SEQUENCE [LARGE SCALE GENOMIC DNA]</scope>
    <source>
        <strain evidence="3">ATCC 33793 / DSM 20469 / CCUG 32760 / JCM 10300 / KCTC 3663 / VPI 0546 / 1246</strain>
    </source>
</reference>
<name>C8WA71_LANP1</name>
<protein>
    <submittedName>
        <fullName evidence="2">Uncharacterized protein</fullName>
    </submittedName>
</protein>
<organism evidence="2 3">
    <name type="scientific">Lancefieldella parvula (strain ATCC 33793 / DSM 20469 / CCUG 32760 / JCM 10300 / KCTC 3663 / VPI 0546 / 1246)</name>
    <name type="common">Atopobium parvulum</name>
    <dbReference type="NCBI Taxonomy" id="521095"/>
    <lineage>
        <taxon>Bacteria</taxon>
        <taxon>Bacillati</taxon>
        <taxon>Actinomycetota</taxon>
        <taxon>Coriobacteriia</taxon>
        <taxon>Coriobacteriales</taxon>
        <taxon>Atopobiaceae</taxon>
        <taxon>Lancefieldella</taxon>
    </lineage>
</organism>
<dbReference type="OrthoDB" id="5150299at2"/>
<keyword evidence="1" id="KW-0175">Coiled coil</keyword>
<evidence type="ECO:0000313" key="3">
    <source>
        <dbReference type="Proteomes" id="UP000000960"/>
    </source>
</evidence>
<dbReference type="KEGG" id="apv:Apar_0579"/>
<evidence type="ECO:0000313" key="2">
    <source>
        <dbReference type="EMBL" id="ACV51009.1"/>
    </source>
</evidence>
<feature type="coiled-coil region" evidence="1">
    <location>
        <begin position="18"/>
        <end position="76"/>
    </location>
</feature>